<keyword evidence="3" id="KW-1185">Reference proteome</keyword>
<evidence type="ECO:0000313" key="3">
    <source>
        <dbReference type="Proteomes" id="UP000326340"/>
    </source>
</evidence>
<dbReference type="Proteomes" id="UP000326340">
    <property type="component" value="Unassembled WGS sequence"/>
</dbReference>
<protein>
    <submittedName>
        <fullName evidence="2">Uncharacterized protein</fullName>
    </submittedName>
</protein>
<gene>
    <name evidence="2" type="ORF">CSHISOI_09508</name>
</gene>
<proteinExistence type="predicted"/>
<evidence type="ECO:0000313" key="2">
    <source>
        <dbReference type="EMBL" id="TQN65910.1"/>
    </source>
</evidence>
<dbReference type="EMBL" id="PUHP01001405">
    <property type="protein sequence ID" value="TQN65910.1"/>
    <property type="molecule type" value="Genomic_DNA"/>
</dbReference>
<evidence type="ECO:0000256" key="1">
    <source>
        <dbReference type="SAM" id="MobiDB-lite"/>
    </source>
</evidence>
<organism evidence="2 3">
    <name type="scientific">Colletotrichum shisoi</name>
    <dbReference type="NCBI Taxonomy" id="2078593"/>
    <lineage>
        <taxon>Eukaryota</taxon>
        <taxon>Fungi</taxon>
        <taxon>Dikarya</taxon>
        <taxon>Ascomycota</taxon>
        <taxon>Pezizomycotina</taxon>
        <taxon>Sordariomycetes</taxon>
        <taxon>Hypocreomycetidae</taxon>
        <taxon>Glomerellales</taxon>
        <taxon>Glomerellaceae</taxon>
        <taxon>Colletotrichum</taxon>
        <taxon>Colletotrichum destructivum species complex</taxon>
    </lineage>
</organism>
<comment type="caution">
    <text evidence="2">The sequence shown here is derived from an EMBL/GenBank/DDBJ whole genome shotgun (WGS) entry which is preliminary data.</text>
</comment>
<feature type="region of interest" description="Disordered" evidence="1">
    <location>
        <begin position="1"/>
        <end position="23"/>
    </location>
</feature>
<dbReference type="AlphaFoldDB" id="A0A5Q4BG64"/>
<name>A0A5Q4BG64_9PEZI</name>
<sequence>MPSRLPDSGPRERVTGGKHACMPKHRRTRLHPRGWNLAHAVGSGRYHAAQLLIPARDQTRHQNPHEEAASSDIRRVKEDHCRPPTMNIPVCWFCRSVLSVRLAKHEGDDDTRPFSLPA</sequence>
<accession>A0A5Q4BG64</accession>
<reference evidence="2 3" key="1">
    <citation type="journal article" date="2019" name="Sci. Rep.">
        <title>Colletotrichum shisoi sp. nov., an anthracnose pathogen of Perilla frutescens in Japan: molecular phylogenetic, morphological and genomic evidence.</title>
        <authorList>
            <person name="Gan P."/>
            <person name="Tsushima A."/>
            <person name="Hiroyama R."/>
            <person name="Narusaka M."/>
            <person name="Takano Y."/>
            <person name="Narusaka Y."/>
            <person name="Kawaradani M."/>
            <person name="Damm U."/>
            <person name="Shirasu K."/>
        </authorList>
    </citation>
    <scope>NUCLEOTIDE SEQUENCE [LARGE SCALE GENOMIC DNA]</scope>
    <source>
        <strain evidence="2 3">PG-2018a</strain>
    </source>
</reference>